<dbReference type="PANTHER" id="PTHR22904:SF523">
    <property type="entry name" value="STRESS-INDUCED-PHOSPHOPROTEIN 1"/>
    <property type="match status" value="1"/>
</dbReference>
<keyword evidence="2" id="KW-0963">Cytoplasm</keyword>
<evidence type="ECO:0000256" key="1">
    <source>
        <dbReference type="ARBA" id="ARBA00004496"/>
    </source>
</evidence>
<proteinExistence type="predicted"/>
<dbReference type="SMART" id="SM00727">
    <property type="entry name" value="STI1"/>
    <property type="match status" value="2"/>
</dbReference>
<dbReference type="InterPro" id="IPR006636">
    <property type="entry name" value="STI1_HS-bd"/>
</dbReference>
<dbReference type="Pfam" id="PF17830">
    <property type="entry name" value="STI1-HOP_DP"/>
    <property type="match status" value="2"/>
</dbReference>
<comment type="subunit">
    <text evidence="6">Monomer. Homodimer. Forms a complex composed of HOP and chaperones HSP70 and HSP90; the interaction is stronger in the absence of ATP. Interacts (via TPR 1, 2, 3, 7, 8 and 9 repeats) with HSP70 (via C-terminus); the interaction is direct and is stronger in the absence of ATP. Interacts (via TPR 4, 5 and 6 repeats) with HSP90 (via C-terminus); the interaction is direct.</text>
</comment>
<evidence type="ECO:0000259" key="12">
    <source>
        <dbReference type="SMART" id="SM00727"/>
    </source>
</evidence>
<evidence type="ECO:0000256" key="5">
    <source>
        <dbReference type="ARBA" id="ARBA00056105"/>
    </source>
</evidence>
<evidence type="ECO:0000256" key="7">
    <source>
        <dbReference type="ARBA" id="ARBA00074766"/>
    </source>
</evidence>
<dbReference type="FunFam" id="1.10.260.100:FF:000004">
    <property type="entry name" value="Putative stress-induced-phosphoprotein 1"/>
    <property type="match status" value="1"/>
</dbReference>
<evidence type="ECO:0000313" key="13">
    <source>
        <dbReference type="EMBL" id="KAG6954907.1"/>
    </source>
</evidence>
<evidence type="ECO:0000313" key="14">
    <source>
        <dbReference type="Proteomes" id="UP000688947"/>
    </source>
</evidence>
<dbReference type="SMART" id="SM00028">
    <property type="entry name" value="TPR"/>
    <property type="match status" value="9"/>
</dbReference>
<gene>
    <name evidence="13" type="ORF">JG687_00011518</name>
</gene>
<dbReference type="Pfam" id="PF13181">
    <property type="entry name" value="TPR_8"/>
    <property type="match status" value="2"/>
</dbReference>
<keyword evidence="4 9" id="KW-0802">TPR repeat</keyword>
<evidence type="ECO:0000256" key="2">
    <source>
        <dbReference type="ARBA" id="ARBA00022490"/>
    </source>
</evidence>
<evidence type="ECO:0000256" key="8">
    <source>
        <dbReference type="ARBA" id="ARBA00076447"/>
    </source>
</evidence>
<sequence length="868" mass="94866">MMDSTKGSDTPSNHSEAPAGIDGEPFLVASSPAMIAPPNRSLGSRSQRSRRGFGSGKSRLSLKIDADCATNGDVISTTRQSTPASTSSSCSSDVVPWWEVEYQCPPPGHLGAHVVPVSADEQRTDLNDSNTQNIGTSRSAATSFLSSVSVDFSGPTTQTITSSSQKANAIRSGLVLYETPERARRGSHCKLSAIRSSVPCLLVDSSPSQKRKMRPQDPADCEVDLFSTPVTKELKRFHESSPKKSALPSRVVTPATLVQPLTQIGISLKPLESPGQFQNFTLLAKGSIDPLGHSVAEKHHKTPREIMAQTAAEWKAKGNAALSAGNPKEAVDCYTQAIALDPNDHVFYSNRSAAYLSLDDATHALEDAELCIKTKPDWPKAYSRKGAALHSLKRYDEATAAYNDGLKVDASNAACLSGIEEVKKAQAAATQAFNPLANAFGPDMFGKIATNPRLAPLLGDPEFVKVLQEIQRDPSKINEHIKDTRVMTVLGELMGLNINMGGAEDEEMPAATPAPKKAEPTPAPEPTPMEEDLTEEEKAERAAKKAADEAKQRGNAFYKQKKFSEAIECYNEAIEKDGTNMSYYSNLAAVKLEMAQYEACIEDCKKAIEVGRAHRADYALIAKAYVRIGNAHLKKGETEENLTAAIDAYEGAQMENRTKEVERKIKALQVKLRKAKELAYIDPEKALAAKNEGNEFFKNGEFPQAVERYTEAIKRDPSCAVYYANRAAAYTKLTSFNEAKKDCEKAIELDPKYVKAYSRMGAIQCFMKEFHKARESYEKGLALDPNHQECIDGLRNVMYKIQSGETDEERARHGMADPEIQAILRDPVMQNVLNDFQTDPTGAQRHLQNPGIMAKIEKLIAAGVLQTK</sequence>
<feature type="repeat" description="TPR" evidence="9">
    <location>
        <begin position="686"/>
        <end position="719"/>
    </location>
</feature>
<dbReference type="InterPro" id="IPR019734">
    <property type="entry name" value="TPR_rpt"/>
</dbReference>
<dbReference type="PROSITE" id="PS50005">
    <property type="entry name" value="TPR"/>
    <property type="match status" value="6"/>
</dbReference>
<dbReference type="GO" id="GO:0051879">
    <property type="term" value="F:Hsp90 protein binding"/>
    <property type="evidence" value="ECO:0007669"/>
    <property type="project" value="TreeGrafter"/>
</dbReference>
<dbReference type="VEuPathDB" id="FungiDB:PC110_g4357"/>
<comment type="subcellular location">
    <subcellularLocation>
        <location evidence="1">Cytoplasm</location>
    </subcellularLocation>
</comment>
<dbReference type="GO" id="GO:0005737">
    <property type="term" value="C:cytoplasm"/>
    <property type="evidence" value="ECO:0007669"/>
    <property type="project" value="UniProtKB-SubCell"/>
</dbReference>
<protein>
    <recommendedName>
        <fullName evidence="7">Hsp70-Hsp90 organising protein</fullName>
    </recommendedName>
    <alternativeName>
        <fullName evidence="8">Stress-inducible protein 1</fullName>
    </alternativeName>
</protein>
<dbReference type="VEuPathDB" id="FungiDB:PC110_g4358"/>
<keyword evidence="10" id="KW-0175">Coiled coil</keyword>
<feature type="repeat" description="TPR" evidence="9">
    <location>
        <begin position="720"/>
        <end position="753"/>
    </location>
</feature>
<reference evidence="13" key="1">
    <citation type="submission" date="2021-01" db="EMBL/GenBank/DDBJ databases">
        <title>Phytophthora aleatoria, a newly-described species from Pinus radiata is distinct from Phytophthora cactorum isolates based on comparative genomics.</title>
        <authorList>
            <person name="Mcdougal R."/>
            <person name="Panda P."/>
            <person name="Williams N."/>
            <person name="Studholme D.J."/>
        </authorList>
    </citation>
    <scope>NUCLEOTIDE SEQUENCE</scope>
    <source>
        <strain evidence="13">NZFS 3830</strain>
    </source>
</reference>
<feature type="domain" description="STI1" evidence="12">
    <location>
        <begin position="817"/>
        <end position="856"/>
    </location>
</feature>
<dbReference type="EMBL" id="JAENGZ010000712">
    <property type="protein sequence ID" value="KAG6954907.1"/>
    <property type="molecule type" value="Genomic_DNA"/>
</dbReference>
<evidence type="ECO:0000256" key="11">
    <source>
        <dbReference type="SAM" id="MobiDB-lite"/>
    </source>
</evidence>
<dbReference type="FunFam" id="1.25.40.10:FF:000210">
    <property type="entry name" value="Hsp70/Hsp90 organizing protein"/>
    <property type="match status" value="1"/>
</dbReference>
<evidence type="ECO:0000256" key="10">
    <source>
        <dbReference type="SAM" id="Coils"/>
    </source>
</evidence>
<dbReference type="AlphaFoldDB" id="A0A8T1U4D3"/>
<feature type="compositionally biased region" description="Polar residues" evidence="11">
    <location>
        <begin position="1"/>
        <end position="15"/>
    </location>
</feature>
<evidence type="ECO:0000256" key="6">
    <source>
        <dbReference type="ARBA" id="ARBA00066016"/>
    </source>
</evidence>
<organism evidence="13 14">
    <name type="scientific">Phytophthora cactorum</name>
    <dbReference type="NCBI Taxonomy" id="29920"/>
    <lineage>
        <taxon>Eukaryota</taxon>
        <taxon>Sar</taxon>
        <taxon>Stramenopiles</taxon>
        <taxon>Oomycota</taxon>
        <taxon>Peronosporomycetes</taxon>
        <taxon>Peronosporales</taxon>
        <taxon>Peronosporaceae</taxon>
        <taxon>Phytophthora</taxon>
    </lineage>
</organism>
<feature type="repeat" description="TPR" evidence="9">
    <location>
        <begin position="547"/>
        <end position="580"/>
    </location>
</feature>
<dbReference type="FunFam" id="1.25.40.10:FF:000020">
    <property type="entry name" value="Stress-induced phosphoprotein 1"/>
    <property type="match status" value="1"/>
</dbReference>
<evidence type="ECO:0000256" key="4">
    <source>
        <dbReference type="ARBA" id="ARBA00022803"/>
    </source>
</evidence>
<evidence type="ECO:0000256" key="9">
    <source>
        <dbReference type="PROSITE-ProRule" id="PRU00339"/>
    </source>
</evidence>
<dbReference type="InterPro" id="IPR041243">
    <property type="entry name" value="STI1/HOP_DP"/>
</dbReference>
<accession>A0A8T1U4D3</accession>
<dbReference type="Pfam" id="PF13414">
    <property type="entry name" value="TPR_11"/>
    <property type="match status" value="2"/>
</dbReference>
<dbReference type="Proteomes" id="UP000688947">
    <property type="component" value="Unassembled WGS sequence"/>
</dbReference>
<dbReference type="PANTHER" id="PTHR22904">
    <property type="entry name" value="TPR REPEAT CONTAINING PROTEIN"/>
    <property type="match status" value="1"/>
</dbReference>
<feature type="repeat" description="TPR" evidence="9">
    <location>
        <begin position="311"/>
        <end position="344"/>
    </location>
</feature>
<feature type="repeat" description="TPR" evidence="9">
    <location>
        <begin position="379"/>
        <end position="412"/>
    </location>
</feature>
<feature type="compositionally biased region" description="Basic and acidic residues" evidence="11">
    <location>
        <begin position="536"/>
        <end position="551"/>
    </location>
</feature>
<dbReference type="FunFam" id="1.25.40.10:FF:000010">
    <property type="entry name" value="Stress-induced phosphoprotein 1"/>
    <property type="match status" value="1"/>
</dbReference>
<keyword evidence="3" id="KW-0677">Repeat</keyword>
<dbReference type="Pfam" id="PF00515">
    <property type="entry name" value="TPR_1"/>
    <property type="match status" value="1"/>
</dbReference>
<feature type="region of interest" description="Disordered" evidence="11">
    <location>
        <begin position="1"/>
        <end position="57"/>
    </location>
</feature>
<evidence type="ECO:0000256" key="3">
    <source>
        <dbReference type="ARBA" id="ARBA00022737"/>
    </source>
</evidence>
<comment type="function">
    <text evidence="5">Acts as a co-chaperone and mediates the association of the chaperones HSP70 and HSP90 probably facilitating substrate transfer from HSP70 to HSP90. Stimulates HSP70 ATPase activity and, in contrast, inhibits HSP90 ATPase activity.</text>
</comment>
<feature type="coiled-coil region" evidence="10">
    <location>
        <begin position="651"/>
        <end position="678"/>
    </location>
</feature>
<dbReference type="FunFam" id="1.10.260.100:FF:000002">
    <property type="entry name" value="Stress-induced-phosphoprotein 1 (Hsp70/Hsp90-organizing)"/>
    <property type="match status" value="1"/>
</dbReference>
<feature type="repeat" description="TPR" evidence="9">
    <location>
        <begin position="754"/>
        <end position="787"/>
    </location>
</feature>
<dbReference type="OrthoDB" id="2423701at2759"/>
<comment type="caution">
    <text evidence="13">The sequence shown here is derived from an EMBL/GenBank/DDBJ whole genome shotgun (WGS) entry which is preliminary data.</text>
</comment>
<feature type="region of interest" description="Disordered" evidence="11">
    <location>
        <begin position="503"/>
        <end position="551"/>
    </location>
</feature>
<feature type="domain" description="STI1" evidence="12">
    <location>
        <begin position="441"/>
        <end position="480"/>
    </location>
</feature>
<name>A0A8T1U4D3_9STRA</name>